<keyword evidence="2" id="KW-1185">Reference proteome</keyword>
<dbReference type="AlphaFoldDB" id="A0A8J5KK92"/>
<accession>A0A8J5KK92</accession>
<name>A0A8J5KK92_HOMAM</name>
<dbReference type="Proteomes" id="UP000747542">
    <property type="component" value="Unassembled WGS sequence"/>
</dbReference>
<evidence type="ECO:0000313" key="2">
    <source>
        <dbReference type="Proteomes" id="UP000747542"/>
    </source>
</evidence>
<proteinExistence type="predicted"/>
<evidence type="ECO:0000313" key="1">
    <source>
        <dbReference type="EMBL" id="KAG7171220.1"/>
    </source>
</evidence>
<dbReference type="EMBL" id="JAHLQT010012685">
    <property type="protein sequence ID" value="KAG7171220.1"/>
    <property type="molecule type" value="Genomic_DNA"/>
</dbReference>
<reference evidence="1" key="1">
    <citation type="journal article" date="2021" name="Sci. Adv.">
        <title>The American lobster genome reveals insights on longevity, neural, and immune adaptations.</title>
        <authorList>
            <person name="Polinski J.M."/>
            <person name="Zimin A.V."/>
            <person name="Clark K.F."/>
            <person name="Kohn A.B."/>
            <person name="Sadowski N."/>
            <person name="Timp W."/>
            <person name="Ptitsyn A."/>
            <person name="Khanna P."/>
            <person name="Romanova D.Y."/>
            <person name="Williams P."/>
            <person name="Greenwood S.J."/>
            <person name="Moroz L.L."/>
            <person name="Walt D.R."/>
            <person name="Bodnar A.G."/>
        </authorList>
    </citation>
    <scope>NUCLEOTIDE SEQUENCE</scope>
    <source>
        <strain evidence="1">GMGI-L3</strain>
    </source>
</reference>
<feature type="non-terminal residue" evidence="1">
    <location>
        <position position="1"/>
    </location>
</feature>
<organism evidence="1 2">
    <name type="scientific">Homarus americanus</name>
    <name type="common">American lobster</name>
    <dbReference type="NCBI Taxonomy" id="6706"/>
    <lineage>
        <taxon>Eukaryota</taxon>
        <taxon>Metazoa</taxon>
        <taxon>Ecdysozoa</taxon>
        <taxon>Arthropoda</taxon>
        <taxon>Crustacea</taxon>
        <taxon>Multicrustacea</taxon>
        <taxon>Malacostraca</taxon>
        <taxon>Eumalacostraca</taxon>
        <taxon>Eucarida</taxon>
        <taxon>Decapoda</taxon>
        <taxon>Pleocyemata</taxon>
        <taxon>Astacidea</taxon>
        <taxon>Nephropoidea</taxon>
        <taxon>Nephropidae</taxon>
        <taxon>Homarus</taxon>
    </lineage>
</organism>
<sequence>NSYDKLSKMTQRPLPQFDAYKNRQRIVVNNGPVNFGWLKSFLGSSCESQVHRGLGQHNIPPRNNG</sequence>
<comment type="caution">
    <text evidence="1">The sequence shown here is derived from an EMBL/GenBank/DDBJ whole genome shotgun (WGS) entry which is preliminary data.</text>
</comment>
<gene>
    <name evidence="1" type="ORF">Hamer_G030126</name>
</gene>
<protein>
    <submittedName>
        <fullName evidence="1">Uncharacterized protein</fullName>
    </submittedName>
</protein>